<dbReference type="PANTHER" id="PTHR43582:SF2">
    <property type="entry name" value="LINEARMYCIN RESISTANCE ATP-BINDING PROTEIN LNRL"/>
    <property type="match status" value="1"/>
</dbReference>
<dbReference type="InterPro" id="IPR027417">
    <property type="entry name" value="P-loop_NTPase"/>
</dbReference>
<comment type="caution">
    <text evidence="2">The sequence shown here is derived from an EMBL/GenBank/DDBJ whole genome shotgun (WGS) entry which is preliminary data.</text>
</comment>
<protein>
    <recommendedName>
        <fullName evidence="1">ABC transporter domain-containing protein</fullName>
    </recommendedName>
</protein>
<dbReference type="AlphaFoldDB" id="A0A0F9GTP0"/>
<dbReference type="GO" id="GO:0005524">
    <property type="term" value="F:ATP binding"/>
    <property type="evidence" value="ECO:0007669"/>
    <property type="project" value="InterPro"/>
</dbReference>
<dbReference type="PROSITE" id="PS00211">
    <property type="entry name" value="ABC_TRANSPORTER_1"/>
    <property type="match status" value="1"/>
</dbReference>
<feature type="non-terminal residue" evidence="2">
    <location>
        <position position="1"/>
    </location>
</feature>
<evidence type="ECO:0000259" key="1">
    <source>
        <dbReference type="Pfam" id="PF00005"/>
    </source>
</evidence>
<dbReference type="Gene3D" id="3.40.50.300">
    <property type="entry name" value="P-loop containing nucleotide triphosphate hydrolases"/>
    <property type="match status" value="1"/>
</dbReference>
<dbReference type="SUPFAM" id="SSF52540">
    <property type="entry name" value="P-loop containing nucleoside triphosphate hydrolases"/>
    <property type="match status" value="1"/>
</dbReference>
<sequence length="244" mass="27863">DTKQKVALKRKIAIVPQTMTLDRSLTARENLIFHAKYFGISKQQRDTNADELLKWFGLKERENDFVKSFSGGMAQRLMIARALMHKPKILFLDEATIGLDPQSRRLLWDKIMDVNKTGQTIFLTTHYMEEADVLCDRVAIMDEGKILALDTPANLKKMIAKSNKVETVVMEAKPDFIKDMKKLKSERFKQEGNHLFLYSEDGKTLVPKIMDLAAKHKVGVSGINMDATSLEDVFIHLTGKEFED</sequence>
<dbReference type="EMBL" id="LAZR01017010">
    <property type="protein sequence ID" value="KKM02154.1"/>
    <property type="molecule type" value="Genomic_DNA"/>
</dbReference>
<evidence type="ECO:0000313" key="2">
    <source>
        <dbReference type="EMBL" id="KKM02154.1"/>
    </source>
</evidence>
<dbReference type="PANTHER" id="PTHR43582">
    <property type="entry name" value="LINEARMYCIN RESISTANCE ATP-BINDING PROTEIN LNRL"/>
    <property type="match status" value="1"/>
</dbReference>
<feature type="domain" description="ABC transporter" evidence="1">
    <location>
        <begin position="4"/>
        <end position="96"/>
    </location>
</feature>
<accession>A0A0F9GTP0</accession>
<dbReference type="GO" id="GO:0016887">
    <property type="term" value="F:ATP hydrolysis activity"/>
    <property type="evidence" value="ECO:0007669"/>
    <property type="project" value="InterPro"/>
</dbReference>
<gene>
    <name evidence="2" type="ORF">LCGC14_1787240</name>
</gene>
<proteinExistence type="predicted"/>
<dbReference type="InterPro" id="IPR017871">
    <property type="entry name" value="ABC_transporter-like_CS"/>
</dbReference>
<dbReference type="Pfam" id="PF00005">
    <property type="entry name" value="ABC_tran"/>
    <property type="match status" value="1"/>
</dbReference>
<name>A0A0F9GTP0_9ZZZZ</name>
<reference evidence="2" key="1">
    <citation type="journal article" date="2015" name="Nature">
        <title>Complex archaea that bridge the gap between prokaryotes and eukaryotes.</title>
        <authorList>
            <person name="Spang A."/>
            <person name="Saw J.H."/>
            <person name="Jorgensen S.L."/>
            <person name="Zaremba-Niedzwiedzka K."/>
            <person name="Martijn J."/>
            <person name="Lind A.E."/>
            <person name="van Eijk R."/>
            <person name="Schleper C."/>
            <person name="Guy L."/>
            <person name="Ettema T.J."/>
        </authorList>
    </citation>
    <scope>NUCLEOTIDE SEQUENCE</scope>
</reference>
<dbReference type="InterPro" id="IPR003439">
    <property type="entry name" value="ABC_transporter-like_ATP-bd"/>
</dbReference>
<organism evidence="2">
    <name type="scientific">marine sediment metagenome</name>
    <dbReference type="NCBI Taxonomy" id="412755"/>
    <lineage>
        <taxon>unclassified sequences</taxon>
        <taxon>metagenomes</taxon>
        <taxon>ecological metagenomes</taxon>
    </lineage>
</organism>